<sequence>MNFLRIIAGTLPVAFAAGLGVPAAAQNTFDLPAGCEAYASAQLRSCEVMHFFRCENDPQGHQQSATFDQTGMIFVSRIDTQTQWIESFSLRSGIQENLEETPNDPANFDELLETGIDTFDFKTLSPQVGATHFTGFDQLTGRTITIDGVELLETENNVTAYGNDGNILWQAQGNEYIHPTWRRFFPGTAVVTADGTTFDTDESPVEFDFPGDSGFLSVNPKFGCDAVMSHAPVQLDSKEMPHDHL</sequence>
<proteinExistence type="predicted"/>
<feature type="signal peptide" evidence="1">
    <location>
        <begin position="1"/>
        <end position="25"/>
    </location>
</feature>
<keyword evidence="3" id="KW-1185">Reference proteome</keyword>
<evidence type="ECO:0000313" key="2">
    <source>
        <dbReference type="EMBL" id="OUD09623.1"/>
    </source>
</evidence>
<dbReference type="RefSeq" id="WP_240516803.1">
    <property type="nucleotide sequence ID" value="NZ_MSPP01000002.1"/>
</dbReference>
<dbReference type="Proteomes" id="UP000194664">
    <property type="component" value="Unassembled WGS sequence"/>
</dbReference>
<accession>A0A251X0C0</accession>
<dbReference type="AlphaFoldDB" id="A0A251X0C0"/>
<organism evidence="2 3">
    <name type="scientific">Marivivens niveibacter</name>
    <dbReference type="NCBI Taxonomy" id="1930667"/>
    <lineage>
        <taxon>Bacteria</taxon>
        <taxon>Pseudomonadati</taxon>
        <taxon>Pseudomonadota</taxon>
        <taxon>Alphaproteobacteria</taxon>
        <taxon>Rhodobacterales</taxon>
        <taxon>Paracoccaceae</taxon>
        <taxon>Marivivens group</taxon>
        <taxon>Marivivens</taxon>
    </lineage>
</organism>
<name>A0A251X0C0_9RHOB</name>
<evidence type="ECO:0000313" key="3">
    <source>
        <dbReference type="Proteomes" id="UP000194664"/>
    </source>
</evidence>
<protein>
    <submittedName>
        <fullName evidence="2">Uncharacterized protein</fullName>
    </submittedName>
</protein>
<gene>
    <name evidence="2" type="ORF">BVC71_07220</name>
</gene>
<feature type="chain" id="PRO_5013395512" evidence="1">
    <location>
        <begin position="26"/>
        <end position="245"/>
    </location>
</feature>
<dbReference type="EMBL" id="MSPP01000002">
    <property type="protein sequence ID" value="OUD09623.1"/>
    <property type="molecule type" value="Genomic_DNA"/>
</dbReference>
<comment type="caution">
    <text evidence="2">The sequence shown here is derived from an EMBL/GenBank/DDBJ whole genome shotgun (WGS) entry which is preliminary data.</text>
</comment>
<evidence type="ECO:0000256" key="1">
    <source>
        <dbReference type="SAM" id="SignalP"/>
    </source>
</evidence>
<keyword evidence="1" id="KW-0732">Signal</keyword>
<reference evidence="2 3" key="1">
    <citation type="submission" date="2016-12" db="EMBL/GenBank/DDBJ databases">
        <title>The draft genome sequence of HSLHS2.</title>
        <authorList>
            <person name="Hu D."/>
            <person name="Wang L."/>
            <person name="Shao Z."/>
        </authorList>
    </citation>
    <scope>NUCLEOTIDE SEQUENCE [LARGE SCALE GENOMIC DNA]</scope>
    <source>
        <strain evidence="2">MCCC 1A06712</strain>
    </source>
</reference>